<feature type="compositionally biased region" description="Basic and acidic residues" evidence="2">
    <location>
        <begin position="76"/>
        <end position="88"/>
    </location>
</feature>
<name>E2BR38_HARSA</name>
<dbReference type="OMA" id="EMHPSKE"/>
<proteinExistence type="predicted"/>
<sequence length="350" mass="40024">MNDSFLEDLGLIPEESKKTYQQADCYITTRHATSSPLLKFSEQDERENIMRSQKTRPTTAVPNIPDIKITSSRDFPIKDCKKQPDQNMKKHSVRMKVPEKNEKAESRTKNLDVKIKMDNKQHYSISGDTRTKLQEAKEAKLQETNHAKLSENKIVNKERNRRSGSHKETTQSLGTSTKENKHSSDSSNNHSSDVSSKNNSRPSDSSKESGPQDSAKEKEKVLPANLKKFSYNIQDQDPVVLLSAIKELISTYTKQESTKILRTMQELHINSQATLIKNLLNQTDDLIKEMHPSKDSTRVKMLIEENERLQQELIALKTQNEDLQSKLAEIEFLKQENAALKLKCSELKET</sequence>
<dbReference type="AlphaFoldDB" id="E2BR38"/>
<keyword evidence="1" id="KW-0175">Coiled coil</keyword>
<accession>E2BR38</accession>
<feature type="compositionally biased region" description="Basic and acidic residues" evidence="2">
    <location>
        <begin position="129"/>
        <end position="158"/>
    </location>
</feature>
<dbReference type="EMBL" id="GL449898">
    <property type="protein sequence ID" value="EFN81844.1"/>
    <property type="molecule type" value="Genomic_DNA"/>
</dbReference>
<dbReference type="OrthoDB" id="7673585at2759"/>
<feature type="compositionally biased region" description="Basic and acidic residues" evidence="2">
    <location>
        <begin position="96"/>
        <end position="121"/>
    </location>
</feature>
<feature type="coiled-coil region" evidence="1">
    <location>
        <begin position="299"/>
        <end position="350"/>
    </location>
</feature>
<dbReference type="InParanoid" id="E2BR38"/>
<reference evidence="3 4" key="1">
    <citation type="journal article" date="2010" name="Science">
        <title>Genomic comparison of the ants Camponotus floridanus and Harpegnathos saltator.</title>
        <authorList>
            <person name="Bonasio R."/>
            <person name="Zhang G."/>
            <person name="Ye C."/>
            <person name="Mutti N.S."/>
            <person name="Fang X."/>
            <person name="Qin N."/>
            <person name="Donahue G."/>
            <person name="Yang P."/>
            <person name="Li Q."/>
            <person name="Li C."/>
            <person name="Zhang P."/>
            <person name="Huang Z."/>
            <person name="Berger S.L."/>
            <person name="Reinberg D."/>
            <person name="Wang J."/>
            <person name="Liebig J."/>
        </authorList>
    </citation>
    <scope>NUCLEOTIDE SEQUENCE [LARGE SCALE GENOMIC DNA]</scope>
    <source>
        <strain evidence="3 4">R22 G/1</strain>
    </source>
</reference>
<keyword evidence="4" id="KW-1185">Reference proteome</keyword>
<evidence type="ECO:0000313" key="4">
    <source>
        <dbReference type="Proteomes" id="UP000008237"/>
    </source>
</evidence>
<organism evidence="4">
    <name type="scientific">Harpegnathos saltator</name>
    <name type="common">Jerdon's jumping ant</name>
    <dbReference type="NCBI Taxonomy" id="610380"/>
    <lineage>
        <taxon>Eukaryota</taxon>
        <taxon>Metazoa</taxon>
        <taxon>Ecdysozoa</taxon>
        <taxon>Arthropoda</taxon>
        <taxon>Hexapoda</taxon>
        <taxon>Insecta</taxon>
        <taxon>Pterygota</taxon>
        <taxon>Neoptera</taxon>
        <taxon>Endopterygota</taxon>
        <taxon>Hymenoptera</taxon>
        <taxon>Apocrita</taxon>
        <taxon>Aculeata</taxon>
        <taxon>Formicoidea</taxon>
        <taxon>Formicidae</taxon>
        <taxon>Ponerinae</taxon>
        <taxon>Ponerini</taxon>
        <taxon>Harpegnathos</taxon>
    </lineage>
</organism>
<feature type="region of interest" description="Disordered" evidence="2">
    <location>
        <begin position="76"/>
        <end position="219"/>
    </location>
</feature>
<dbReference type="KEGG" id="hst:105185663"/>
<evidence type="ECO:0000313" key="3">
    <source>
        <dbReference type="EMBL" id="EFN81844.1"/>
    </source>
</evidence>
<dbReference type="Proteomes" id="UP000008237">
    <property type="component" value="Unassembled WGS sequence"/>
</dbReference>
<protein>
    <submittedName>
        <fullName evidence="3">Uncharacterized protein</fullName>
    </submittedName>
</protein>
<evidence type="ECO:0000256" key="2">
    <source>
        <dbReference type="SAM" id="MobiDB-lite"/>
    </source>
</evidence>
<feature type="compositionally biased region" description="Low complexity" evidence="2">
    <location>
        <begin position="185"/>
        <end position="203"/>
    </location>
</feature>
<gene>
    <name evidence="3" type="ORF">EAI_12334</name>
</gene>
<evidence type="ECO:0000256" key="1">
    <source>
        <dbReference type="SAM" id="Coils"/>
    </source>
</evidence>